<dbReference type="Proteomes" id="UP000193560">
    <property type="component" value="Unassembled WGS sequence"/>
</dbReference>
<keyword evidence="3" id="KW-1185">Reference proteome</keyword>
<feature type="transmembrane region" description="Helical" evidence="1">
    <location>
        <begin position="43"/>
        <end position="59"/>
    </location>
</feature>
<keyword evidence="1" id="KW-0812">Transmembrane</keyword>
<gene>
    <name evidence="2" type="ORF">BCR42DRAFT_423385</name>
</gene>
<evidence type="ECO:0000313" key="2">
    <source>
        <dbReference type="EMBL" id="ORZ09934.1"/>
    </source>
</evidence>
<name>A0A1X2I5V5_9FUNG</name>
<keyword evidence="1" id="KW-1133">Transmembrane helix</keyword>
<sequence>MNSMRTIWHLATIAMLVFYVNVKSDSLGRPMLVTAMEKIRHHLITHVVLIGKSIFWMWQE</sequence>
<comment type="caution">
    <text evidence="2">The sequence shown here is derived from an EMBL/GenBank/DDBJ whole genome shotgun (WGS) entry which is preliminary data.</text>
</comment>
<evidence type="ECO:0000313" key="3">
    <source>
        <dbReference type="Proteomes" id="UP000193560"/>
    </source>
</evidence>
<feature type="transmembrane region" description="Helical" evidence="1">
    <location>
        <begin position="6"/>
        <end position="22"/>
    </location>
</feature>
<evidence type="ECO:0000256" key="1">
    <source>
        <dbReference type="SAM" id="Phobius"/>
    </source>
</evidence>
<reference evidence="2 3" key="1">
    <citation type="submission" date="2016-07" db="EMBL/GenBank/DDBJ databases">
        <title>Pervasive Adenine N6-methylation of Active Genes in Fungi.</title>
        <authorList>
            <consortium name="DOE Joint Genome Institute"/>
            <person name="Mondo S.J."/>
            <person name="Dannebaum R.O."/>
            <person name="Kuo R.C."/>
            <person name="Labutti K."/>
            <person name="Haridas S."/>
            <person name="Kuo A."/>
            <person name="Salamov A."/>
            <person name="Ahrendt S.R."/>
            <person name="Lipzen A."/>
            <person name="Sullivan W."/>
            <person name="Andreopoulos W.B."/>
            <person name="Clum A."/>
            <person name="Lindquist E."/>
            <person name="Daum C."/>
            <person name="Ramamoorthy G.K."/>
            <person name="Gryganskyi A."/>
            <person name="Culley D."/>
            <person name="Magnuson J.K."/>
            <person name="James T.Y."/>
            <person name="O'Malley M.A."/>
            <person name="Stajich J.E."/>
            <person name="Spatafora J.W."/>
            <person name="Visel A."/>
            <person name="Grigoriev I.V."/>
        </authorList>
    </citation>
    <scope>NUCLEOTIDE SEQUENCE [LARGE SCALE GENOMIC DNA]</scope>
    <source>
        <strain evidence="2 3">NRRL 1336</strain>
    </source>
</reference>
<dbReference type="EMBL" id="MCGE01000026">
    <property type="protein sequence ID" value="ORZ09934.1"/>
    <property type="molecule type" value="Genomic_DNA"/>
</dbReference>
<dbReference type="AlphaFoldDB" id="A0A1X2I5V5"/>
<protein>
    <submittedName>
        <fullName evidence="2">Uncharacterized protein</fullName>
    </submittedName>
</protein>
<keyword evidence="1" id="KW-0472">Membrane</keyword>
<accession>A0A1X2I5V5</accession>
<organism evidence="2 3">
    <name type="scientific">Absidia repens</name>
    <dbReference type="NCBI Taxonomy" id="90262"/>
    <lineage>
        <taxon>Eukaryota</taxon>
        <taxon>Fungi</taxon>
        <taxon>Fungi incertae sedis</taxon>
        <taxon>Mucoromycota</taxon>
        <taxon>Mucoromycotina</taxon>
        <taxon>Mucoromycetes</taxon>
        <taxon>Mucorales</taxon>
        <taxon>Cunninghamellaceae</taxon>
        <taxon>Absidia</taxon>
    </lineage>
</organism>
<proteinExistence type="predicted"/>